<reference evidence="3" key="1">
    <citation type="journal article" date="2019" name="Int. J. Syst. Evol. Microbiol.">
        <title>The Global Catalogue of Microorganisms (GCM) 10K type strain sequencing project: providing services to taxonomists for standard genome sequencing and annotation.</title>
        <authorList>
            <consortium name="The Broad Institute Genomics Platform"/>
            <consortium name="The Broad Institute Genome Sequencing Center for Infectious Disease"/>
            <person name="Wu L."/>
            <person name="Ma J."/>
        </authorList>
    </citation>
    <scope>NUCLEOTIDE SEQUENCE [LARGE SCALE GENOMIC DNA]</scope>
    <source>
        <strain evidence="3">JCM 16545</strain>
    </source>
</reference>
<organism evidence="2 3">
    <name type="scientific">Rubritalea spongiae</name>
    <dbReference type="NCBI Taxonomy" id="430797"/>
    <lineage>
        <taxon>Bacteria</taxon>
        <taxon>Pseudomonadati</taxon>
        <taxon>Verrucomicrobiota</taxon>
        <taxon>Verrucomicrobiia</taxon>
        <taxon>Verrucomicrobiales</taxon>
        <taxon>Rubritaleaceae</taxon>
        <taxon>Rubritalea</taxon>
    </lineage>
</organism>
<sequence>MNKSVTNRRLWFLPLVAFLSPVEAATSIVTSGSASGLGMDVDLSLLVLDVGVGPFAEADVSAPSPDTDSAQVLGLNVDIVATLVTLGSVQAAALDASASSNIDGFSATGNSTGAGSVTGLSFSLGTGGLISLSTGGAGDVISSTSSSSGSYGSLSSIGTSTLENVTLNIGSTSFNLSSTYSPNTELNVSAAGVAGVRVFLNEQTVSGDGISDSYMTTNAIRIDVDAVDLGGSLGIVSGDIIIGQSMSGLDAIPEPQAAVSIGLAGMLLLLRRRKS</sequence>
<protein>
    <recommendedName>
        <fullName evidence="4">PEP-CTERM sorting domain-containing protein</fullName>
    </recommendedName>
</protein>
<dbReference type="RefSeq" id="WP_377095250.1">
    <property type="nucleotide sequence ID" value="NZ_JBHSJM010000001.1"/>
</dbReference>
<keyword evidence="1" id="KW-0732">Signal</keyword>
<accession>A0ABW5E319</accession>
<comment type="caution">
    <text evidence="2">The sequence shown here is derived from an EMBL/GenBank/DDBJ whole genome shotgun (WGS) entry which is preliminary data.</text>
</comment>
<evidence type="ECO:0000256" key="1">
    <source>
        <dbReference type="SAM" id="SignalP"/>
    </source>
</evidence>
<evidence type="ECO:0008006" key="4">
    <source>
        <dbReference type="Google" id="ProtNLM"/>
    </source>
</evidence>
<gene>
    <name evidence="2" type="ORF">ACFSQZ_10100</name>
</gene>
<name>A0ABW5E319_9BACT</name>
<feature type="signal peptide" evidence="1">
    <location>
        <begin position="1"/>
        <end position="24"/>
    </location>
</feature>
<dbReference type="Proteomes" id="UP001597297">
    <property type="component" value="Unassembled WGS sequence"/>
</dbReference>
<evidence type="ECO:0000313" key="2">
    <source>
        <dbReference type="EMBL" id="MFD2276821.1"/>
    </source>
</evidence>
<feature type="chain" id="PRO_5045772816" description="PEP-CTERM sorting domain-containing protein" evidence="1">
    <location>
        <begin position="25"/>
        <end position="275"/>
    </location>
</feature>
<keyword evidence="3" id="KW-1185">Reference proteome</keyword>
<evidence type="ECO:0000313" key="3">
    <source>
        <dbReference type="Proteomes" id="UP001597297"/>
    </source>
</evidence>
<proteinExistence type="predicted"/>
<dbReference type="EMBL" id="JBHUJC010000028">
    <property type="protein sequence ID" value="MFD2276821.1"/>
    <property type="molecule type" value="Genomic_DNA"/>
</dbReference>